<comment type="pathway">
    <text evidence="2 10">Protein modification; protein glycosylation.</text>
</comment>
<keyword evidence="6 10" id="KW-0812">Transmembrane</keyword>
<dbReference type="InterPro" id="IPR003342">
    <property type="entry name" value="ArnT-like_N"/>
</dbReference>
<name>A0A1H0EZ25_9ACTO</name>
<keyword evidence="14" id="KW-1185">Reference proteome</keyword>
<comment type="subcellular location">
    <subcellularLocation>
        <location evidence="10">Cell membrane</location>
    </subcellularLocation>
    <subcellularLocation>
        <location evidence="1">Endomembrane system</location>
        <topology evidence="1">Multi-pass membrane protein</topology>
    </subcellularLocation>
</comment>
<feature type="transmembrane region" description="Helical" evidence="10">
    <location>
        <begin position="187"/>
        <end position="204"/>
    </location>
</feature>
<evidence type="ECO:0000256" key="9">
    <source>
        <dbReference type="ARBA" id="ARBA00093617"/>
    </source>
</evidence>
<feature type="transmembrane region" description="Helical" evidence="10">
    <location>
        <begin position="39"/>
        <end position="59"/>
    </location>
</feature>
<dbReference type="Pfam" id="PF02366">
    <property type="entry name" value="PMT"/>
    <property type="match status" value="1"/>
</dbReference>
<gene>
    <name evidence="13" type="ORF">SAMN05216355_12033</name>
</gene>
<keyword evidence="10" id="KW-1003">Cell membrane</keyword>
<feature type="transmembrane region" description="Helical" evidence="10">
    <location>
        <begin position="164"/>
        <end position="181"/>
    </location>
</feature>
<comment type="similarity">
    <text evidence="3 10">Belongs to the glycosyltransferase 39 family.</text>
</comment>
<dbReference type="UniPathway" id="UPA00378"/>
<feature type="domain" description="ArnT-like N-terminal" evidence="11">
    <location>
        <begin position="50"/>
        <end position="266"/>
    </location>
</feature>
<feature type="transmembrane region" description="Helical" evidence="10">
    <location>
        <begin position="135"/>
        <end position="157"/>
    </location>
</feature>
<reference evidence="14" key="1">
    <citation type="submission" date="2016-10" db="EMBL/GenBank/DDBJ databases">
        <authorList>
            <person name="Varghese N."/>
            <person name="Submissions S."/>
        </authorList>
    </citation>
    <scope>NUCLEOTIDE SEQUENCE [LARGE SCALE GENOMIC DNA]</scope>
    <source>
        <strain evidence="14">DSM 27982</strain>
    </source>
</reference>
<keyword evidence="8 10" id="KW-0472">Membrane</keyword>
<feature type="transmembrane region" description="Helical" evidence="10">
    <location>
        <begin position="412"/>
        <end position="429"/>
    </location>
</feature>
<evidence type="ECO:0000256" key="2">
    <source>
        <dbReference type="ARBA" id="ARBA00004922"/>
    </source>
</evidence>
<dbReference type="EC" id="2.4.1.-" evidence="10"/>
<sequence length="590" mass="65090">MPSTTTDAVGATGPRSENQLRSLLGLDPLGSALPKAVRVNGWIATAVAGAVAVLTRLVGLSHPHQLMFDEIYYVKDGYALWRNGYESAWSDGANELFAQGDFSALTTDPSYVVHPQLGKWLIGLGMQLFGADSSFGWRFMPALAGVLTVVVLARLTLRLTRSPLLAGLAGLLLAIDGVGITESRIGLLDGFIGLFATLALYCLVRDREWSRARLAADLADTLPDARAPRAHLRPWLLAAGVMLGLTCSVKWSGAYLLAAVGILVVVWDTQALRRVRARAWFLEGVISRGVGDFIRLVPVALMVYLGAGWGSWFLHDGAYKHGWAAAQRAENGFVERSWLPDALNDLLEYHLSMYNFHVGLDSEHAYMSKPIGWLLQLRPTSFYWQGEQDMAGADCGSNRCIQAITSIGNIPVWWAAAAALVFAIVVLALRNRDWRVWVPLIGYVGLYLPWFLYWDRTIFTFYTVAFVPCVVLVLVLALGSVAGLVPPVPGSALARREAQLLTEGVIGPDRIYPRGRVASYFGFGMRPGRTRLPEAWTGVPRWRVRGEGVALIGALLVIATAFACVWWPIWTGRTVPYTFWYWHMWLDSWV</sequence>
<evidence type="ECO:0000256" key="6">
    <source>
        <dbReference type="ARBA" id="ARBA00022692"/>
    </source>
</evidence>
<dbReference type="GO" id="GO:0012505">
    <property type="term" value="C:endomembrane system"/>
    <property type="evidence" value="ECO:0007669"/>
    <property type="project" value="UniProtKB-SubCell"/>
</dbReference>
<evidence type="ECO:0000256" key="8">
    <source>
        <dbReference type="ARBA" id="ARBA00023136"/>
    </source>
</evidence>
<feature type="transmembrane region" description="Helical" evidence="10">
    <location>
        <begin position="293"/>
        <end position="314"/>
    </location>
</feature>
<evidence type="ECO:0000256" key="3">
    <source>
        <dbReference type="ARBA" id="ARBA00007222"/>
    </source>
</evidence>
<dbReference type="STRING" id="332524.SAMN04487766_1192"/>
<dbReference type="Proteomes" id="UP000198541">
    <property type="component" value="Unassembled WGS sequence"/>
</dbReference>
<keyword evidence="5 10" id="KW-0808">Transferase</keyword>
<evidence type="ECO:0000259" key="11">
    <source>
        <dbReference type="Pfam" id="PF02366"/>
    </source>
</evidence>
<dbReference type="InterPro" id="IPR032421">
    <property type="entry name" value="PMT_4TMC"/>
</dbReference>
<evidence type="ECO:0000259" key="12">
    <source>
        <dbReference type="Pfam" id="PF16192"/>
    </source>
</evidence>
<organism evidence="13 14">
    <name type="scientific">Actinomyces ruminicola</name>
    <dbReference type="NCBI Taxonomy" id="332524"/>
    <lineage>
        <taxon>Bacteria</taxon>
        <taxon>Bacillati</taxon>
        <taxon>Actinomycetota</taxon>
        <taxon>Actinomycetes</taxon>
        <taxon>Actinomycetales</taxon>
        <taxon>Actinomycetaceae</taxon>
        <taxon>Actinomyces</taxon>
    </lineage>
</organism>
<feature type="transmembrane region" description="Helical" evidence="10">
    <location>
        <begin position="436"/>
        <end position="453"/>
    </location>
</feature>
<dbReference type="Pfam" id="PF16192">
    <property type="entry name" value="PMT_4TMC"/>
    <property type="match status" value="1"/>
</dbReference>
<keyword evidence="4 10" id="KW-0328">Glycosyltransferase</keyword>
<dbReference type="InterPro" id="IPR027005">
    <property type="entry name" value="PMT-like"/>
</dbReference>
<evidence type="ECO:0000256" key="4">
    <source>
        <dbReference type="ARBA" id="ARBA00022676"/>
    </source>
</evidence>
<evidence type="ECO:0000256" key="7">
    <source>
        <dbReference type="ARBA" id="ARBA00022989"/>
    </source>
</evidence>
<dbReference type="EMBL" id="FNIM01000020">
    <property type="protein sequence ID" value="SDN87583.1"/>
    <property type="molecule type" value="Genomic_DNA"/>
</dbReference>
<dbReference type="GO" id="GO:0004169">
    <property type="term" value="F:dolichyl-phosphate-mannose-protein mannosyltransferase activity"/>
    <property type="evidence" value="ECO:0007669"/>
    <property type="project" value="UniProtKB-UniRule"/>
</dbReference>
<proteinExistence type="inferred from homology"/>
<dbReference type="GO" id="GO:0005886">
    <property type="term" value="C:plasma membrane"/>
    <property type="evidence" value="ECO:0007669"/>
    <property type="project" value="UniProtKB-SubCell"/>
</dbReference>
<dbReference type="PANTHER" id="PTHR10050">
    <property type="entry name" value="DOLICHYL-PHOSPHATE-MANNOSE--PROTEIN MANNOSYLTRANSFERASE"/>
    <property type="match status" value="1"/>
</dbReference>
<keyword evidence="7 10" id="KW-1133">Transmembrane helix</keyword>
<dbReference type="AlphaFoldDB" id="A0A1H0EZ25"/>
<evidence type="ECO:0000256" key="5">
    <source>
        <dbReference type="ARBA" id="ARBA00022679"/>
    </source>
</evidence>
<comment type="function">
    <text evidence="10">Protein O-mannosyltransferase that catalyzes the transfer of a single mannose residue from a polyprenol phospho-mannosyl lipidic donor to the hydroxyl group of selected serine and threonine residues in acceptor proteins.</text>
</comment>
<feature type="transmembrane region" description="Helical" evidence="10">
    <location>
        <begin position="549"/>
        <end position="570"/>
    </location>
</feature>
<evidence type="ECO:0000313" key="13">
    <source>
        <dbReference type="EMBL" id="SDN87583.1"/>
    </source>
</evidence>
<feature type="domain" description="Protein O-mannosyl-transferase C-terminal four TM" evidence="12">
    <location>
        <begin position="343"/>
        <end position="467"/>
    </location>
</feature>
<evidence type="ECO:0000256" key="10">
    <source>
        <dbReference type="RuleBase" id="RU367007"/>
    </source>
</evidence>
<feature type="transmembrane region" description="Helical" evidence="10">
    <location>
        <begin position="459"/>
        <end position="485"/>
    </location>
</feature>
<evidence type="ECO:0000256" key="1">
    <source>
        <dbReference type="ARBA" id="ARBA00004127"/>
    </source>
</evidence>
<dbReference type="PANTHER" id="PTHR10050:SF46">
    <property type="entry name" value="PROTEIN O-MANNOSYL-TRANSFERASE 2"/>
    <property type="match status" value="1"/>
</dbReference>
<evidence type="ECO:0000313" key="14">
    <source>
        <dbReference type="Proteomes" id="UP000198541"/>
    </source>
</evidence>
<accession>A0A1H0EZ25</accession>
<protein>
    <recommendedName>
        <fullName evidence="9 10">Polyprenol-phosphate-mannose--protein mannosyltransferase</fullName>
        <ecNumber evidence="10">2.4.1.-</ecNumber>
    </recommendedName>
</protein>